<evidence type="ECO:0000313" key="1">
    <source>
        <dbReference type="EMBL" id="SFT72491.1"/>
    </source>
</evidence>
<protein>
    <submittedName>
        <fullName evidence="1">Uncharacterized protein</fullName>
    </submittedName>
</protein>
<proteinExistence type="predicted"/>
<name>A0A1I7AC44_9BURK</name>
<gene>
    <name evidence="1" type="ORF">SAMN05192563_1003254</name>
</gene>
<evidence type="ECO:0000313" key="2">
    <source>
        <dbReference type="Proteomes" id="UP000198844"/>
    </source>
</evidence>
<sequence>MPNPPSILHYSSGFPMVIGLHHVEDYKEIKVADPSQRMIFKRDDGSEVQGVGVMHGYHHYVITTRPRCMFSRESFYWFADQKKAVGHLEFEVGYKDWKRVPFELFLDGKTSPYPLPLSERIPTPDHIRHVEIACGPMGHPNRLLIHGEGGSIGLFLEPDLLHFIRVDDSTWPTCLDFRIEYIGISTGKKGQLDYADRLWKHEKVRAIAGNLQRDAPNLQVYVFGYQASYIIEPAPGRFITGSGILEAMIGMPDFAKVLEAALIGHFRPTFNEEFKTFPHGDPPYWMNTLKDIVRPSWEPAGRALLSVVLASDNRHNPEGAWTFGRFYTDHTRLDGPTDLCTITIDLSAINVQADPTR</sequence>
<organism evidence="1 2">
    <name type="scientific">Paraburkholderia aspalathi</name>
    <dbReference type="NCBI Taxonomy" id="1324617"/>
    <lineage>
        <taxon>Bacteria</taxon>
        <taxon>Pseudomonadati</taxon>
        <taxon>Pseudomonadota</taxon>
        <taxon>Betaproteobacteria</taxon>
        <taxon>Burkholderiales</taxon>
        <taxon>Burkholderiaceae</taxon>
        <taxon>Paraburkholderia</taxon>
    </lineage>
</organism>
<dbReference type="Proteomes" id="UP000198844">
    <property type="component" value="Unassembled WGS sequence"/>
</dbReference>
<dbReference type="OrthoDB" id="8442303at2"/>
<dbReference type="EMBL" id="FPBH01000003">
    <property type="protein sequence ID" value="SFT72491.1"/>
    <property type="molecule type" value="Genomic_DNA"/>
</dbReference>
<reference evidence="1 2" key="1">
    <citation type="submission" date="2016-10" db="EMBL/GenBank/DDBJ databases">
        <authorList>
            <person name="de Groot N.N."/>
        </authorList>
    </citation>
    <scope>NUCLEOTIDE SEQUENCE [LARGE SCALE GENOMIC DNA]</scope>
    <source>
        <strain evidence="1 2">LMG 27731</strain>
    </source>
</reference>
<dbReference type="AlphaFoldDB" id="A0A1I7AC44"/>
<dbReference type="RefSeq" id="WP_143131653.1">
    <property type="nucleotide sequence ID" value="NZ_FPBH01000003.1"/>
</dbReference>
<accession>A0A1I7AC44</accession>